<evidence type="ECO:0000256" key="2">
    <source>
        <dbReference type="SAM" id="MobiDB-lite"/>
    </source>
</evidence>
<dbReference type="CDD" id="cd06186">
    <property type="entry name" value="NOX_Duox_like_FAD_NADP"/>
    <property type="match status" value="1"/>
</dbReference>
<feature type="region of interest" description="Disordered" evidence="2">
    <location>
        <begin position="356"/>
        <end position="380"/>
    </location>
</feature>
<dbReference type="PANTHER" id="PTHR32361">
    <property type="entry name" value="FERRIC/CUPRIC REDUCTASE TRANSMEMBRANE COMPONENT"/>
    <property type="match status" value="1"/>
</dbReference>
<evidence type="ECO:0000256" key="1">
    <source>
        <dbReference type="ARBA" id="ARBA00022448"/>
    </source>
</evidence>
<sequence>MYLILIPVKTFPSWMPYEVLLSVHYLVAGGLGFAMWYHIPTGTHFTRMLLYAVSGIFLSSLTWQVGETIYMNGGWFQSVFLTKNGSYDYIRIKVTLRKPVRVKPGQHINVWIPMGPLSGLQSHPFVIANWSPGVQKELKLFAGVKRGLTNKLKDAVKRGLSSNIGLYTGPYGATIDMKDYESILLVATGLGVVAVAPYLQWLVHAIQTRKIRSAPIHLIWHIPSWTQSHAVFDIIDFALALDEGYAIESRDGERSPVHKSGIKISMCYEEAYSSLHPTVQLFIKQQWWKGKKIEKQTKKGWEKEEKQEWEKELEKEWEKEKDERCESTGEQGMTRIKVYNINLPLRHLLISDTVESVGQSDSKKPTRIAGQSLFNIKEKS</sequence>
<dbReference type="PANTHER" id="PTHR32361:SF26">
    <property type="entry name" value="FAD-BINDING 8 DOMAIN-CONTAINING PROTEIN-RELATED"/>
    <property type="match status" value="1"/>
</dbReference>
<proteinExistence type="predicted"/>
<dbReference type="GO" id="GO:0006879">
    <property type="term" value="P:intracellular iron ion homeostasis"/>
    <property type="evidence" value="ECO:0007669"/>
    <property type="project" value="TreeGrafter"/>
</dbReference>
<feature type="transmembrane region" description="Helical" evidence="3">
    <location>
        <begin position="20"/>
        <end position="37"/>
    </location>
</feature>
<dbReference type="GO" id="GO:0015677">
    <property type="term" value="P:copper ion import"/>
    <property type="evidence" value="ECO:0007669"/>
    <property type="project" value="TreeGrafter"/>
</dbReference>
<name>A0A9N8RM93_GIBZA</name>
<dbReference type="Pfam" id="PF08022">
    <property type="entry name" value="FAD_binding_8"/>
    <property type="match status" value="1"/>
</dbReference>
<keyword evidence="3" id="KW-0812">Transmembrane</keyword>
<feature type="domain" description="FAD-binding FR-type" evidence="4">
    <location>
        <begin position="58"/>
        <end position="177"/>
    </location>
</feature>
<feature type="transmembrane region" description="Helical" evidence="3">
    <location>
        <begin position="183"/>
        <end position="203"/>
    </location>
</feature>
<dbReference type="GO" id="GO:0005886">
    <property type="term" value="C:plasma membrane"/>
    <property type="evidence" value="ECO:0007669"/>
    <property type="project" value="TreeGrafter"/>
</dbReference>
<evidence type="ECO:0000256" key="3">
    <source>
        <dbReference type="SAM" id="Phobius"/>
    </source>
</evidence>
<dbReference type="Proteomes" id="UP000746612">
    <property type="component" value="Unassembled WGS sequence"/>
</dbReference>
<accession>A0A9N8RM93</accession>
<dbReference type="AlphaFoldDB" id="A0A9N8RM93"/>
<dbReference type="Gene3D" id="3.40.50.80">
    <property type="entry name" value="Nucleotide-binding domain of ferredoxin-NADP reductase (FNR) module"/>
    <property type="match status" value="1"/>
</dbReference>
<organism evidence="5 6">
    <name type="scientific">Gibberella zeae</name>
    <name type="common">Wheat head blight fungus</name>
    <name type="synonym">Fusarium graminearum</name>
    <dbReference type="NCBI Taxonomy" id="5518"/>
    <lineage>
        <taxon>Eukaryota</taxon>
        <taxon>Fungi</taxon>
        <taxon>Dikarya</taxon>
        <taxon>Ascomycota</taxon>
        <taxon>Pezizomycotina</taxon>
        <taxon>Sordariomycetes</taxon>
        <taxon>Hypocreomycetidae</taxon>
        <taxon>Hypocreales</taxon>
        <taxon>Nectriaceae</taxon>
        <taxon>Fusarium</taxon>
    </lineage>
</organism>
<dbReference type="InterPro" id="IPR039261">
    <property type="entry name" value="FNR_nucleotide-bd"/>
</dbReference>
<keyword evidence="3" id="KW-1133">Transmembrane helix</keyword>
<feature type="transmembrane region" description="Helical" evidence="3">
    <location>
        <begin position="49"/>
        <end position="66"/>
    </location>
</feature>
<dbReference type="InterPro" id="IPR017927">
    <property type="entry name" value="FAD-bd_FR_type"/>
</dbReference>
<dbReference type="EMBL" id="CAJPIJ010000180">
    <property type="protein sequence ID" value="CAG2004195.1"/>
    <property type="molecule type" value="Genomic_DNA"/>
</dbReference>
<keyword evidence="1" id="KW-0813">Transport</keyword>
<protein>
    <recommendedName>
        <fullName evidence="4">FAD-binding FR-type domain-containing protein</fullName>
    </recommendedName>
</protein>
<dbReference type="InterPro" id="IPR051410">
    <property type="entry name" value="Ferric/Cupric_Reductase"/>
</dbReference>
<dbReference type="InterPro" id="IPR013112">
    <property type="entry name" value="FAD-bd_8"/>
</dbReference>
<dbReference type="GO" id="GO:0006826">
    <property type="term" value="P:iron ion transport"/>
    <property type="evidence" value="ECO:0007669"/>
    <property type="project" value="TreeGrafter"/>
</dbReference>
<comment type="caution">
    <text evidence="5">The sequence shown here is derived from an EMBL/GenBank/DDBJ whole genome shotgun (WGS) entry which is preliminary data.</text>
</comment>
<evidence type="ECO:0000313" key="5">
    <source>
        <dbReference type="EMBL" id="CAG2004195.1"/>
    </source>
</evidence>
<evidence type="ECO:0000259" key="4">
    <source>
        <dbReference type="PROSITE" id="PS51384"/>
    </source>
</evidence>
<gene>
    <name evidence="5" type="ORF">MDCFG202_LOCUS495901</name>
</gene>
<dbReference type="GO" id="GO:0000293">
    <property type="term" value="F:ferric-chelate reductase activity"/>
    <property type="evidence" value="ECO:0007669"/>
    <property type="project" value="TreeGrafter"/>
</dbReference>
<reference evidence="5" key="1">
    <citation type="submission" date="2021-03" db="EMBL/GenBank/DDBJ databases">
        <authorList>
            <person name="Alouane T."/>
            <person name="Langin T."/>
            <person name="Bonhomme L."/>
        </authorList>
    </citation>
    <scope>NUCLEOTIDE SEQUENCE</scope>
    <source>
        <strain evidence="5">MDC_Fg202</strain>
    </source>
</reference>
<evidence type="ECO:0000313" key="6">
    <source>
        <dbReference type="Proteomes" id="UP000746612"/>
    </source>
</evidence>
<dbReference type="PROSITE" id="PS51384">
    <property type="entry name" value="FAD_FR"/>
    <property type="match status" value="1"/>
</dbReference>
<keyword evidence="3" id="KW-0472">Membrane</keyword>